<accession>A0A381Z931</accession>
<dbReference type="InterPro" id="IPR020784">
    <property type="entry name" value="Ribosomal_uL11_N"/>
</dbReference>
<dbReference type="PANTHER" id="PTHR11661">
    <property type="entry name" value="60S RIBOSOMAL PROTEIN L12"/>
    <property type="match status" value="1"/>
</dbReference>
<feature type="compositionally biased region" description="Basic and acidic residues" evidence="7">
    <location>
        <begin position="1"/>
        <end position="10"/>
    </location>
</feature>
<dbReference type="Gene3D" id="1.10.10.250">
    <property type="entry name" value="Ribosomal protein L11, C-terminal domain"/>
    <property type="match status" value="1"/>
</dbReference>
<dbReference type="NCBIfam" id="TIGR01632">
    <property type="entry name" value="L11_bact"/>
    <property type="match status" value="1"/>
</dbReference>
<name>A0A381Z931_9ZZZZ</name>
<keyword evidence="3" id="KW-0694">RNA-binding</keyword>
<protein>
    <recommendedName>
        <fullName evidence="6">Large ribosomal subunit protein uL11m</fullName>
    </recommendedName>
</protein>
<evidence type="ECO:0000256" key="1">
    <source>
        <dbReference type="ARBA" id="ARBA00010537"/>
    </source>
</evidence>
<organism evidence="10">
    <name type="scientific">marine metagenome</name>
    <dbReference type="NCBI Taxonomy" id="408172"/>
    <lineage>
        <taxon>unclassified sequences</taxon>
        <taxon>metagenomes</taxon>
        <taxon>ecological metagenomes</taxon>
    </lineage>
</organism>
<dbReference type="SUPFAM" id="SSF46906">
    <property type="entry name" value="Ribosomal protein L11, C-terminal domain"/>
    <property type="match status" value="1"/>
</dbReference>
<evidence type="ECO:0000256" key="4">
    <source>
        <dbReference type="ARBA" id="ARBA00022980"/>
    </source>
</evidence>
<dbReference type="CDD" id="cd00349">
    <property type="entry name" value="Ribosomal_L11"/>
    <property type="match status" value="1"/>
</dbReference>
<dbReference type="PROSITE" id="PS00359">
    <property type="entry name" value="RIBOSOMAL_L11"/>
    <property type="match status" value="1"/>
</dbReference>
<keyword evidence="5" id="KW-0687">Ribonucleoprotein</keyword>
<dbReference type="PANTHER" id="PTHR11661:SF1">
    <property type="entry name" value="LARGE RIBOSOMAL SUBUNIT PROTEIN UL11M"/>
    <property type="match status" value="1"/>
</dbReference>
<dbReference type="InterPro" id="IPR000911">
    <property type="entry name" value="Ribosomal_uL11"/>
</dbReference>
<evidence type="ECO:0000313" key="10">
    <source>
        <dbReference type="EMBL" id="SVA85257.1"/>
    </source>
</evidence>
<keyword evidence="2" id="KW-0699">rRNA-binding</keyword>
<dbReference type="HAMAP" id="MF_00736">
    <property type="entry name" value="Ribosomal_uL11"/>
    <property type="match status" value="1"/>
</dbReference>
<dbReference type="InterPro" id="IPR006519">
    <property type="entry name" value="Ribosomal_uL11_bac-typ"/>
</dbReference>
<evidence type="ECO:0000256" key="5">
    <source>
        <dbReference type="ARBA" id="ARBA00023274"/>
    </source>
</evidence>
<feature type="domain" description="Large ribosomal subunit protein uL11 C-terminal" evidence="8">
    <location>
        <begin position="73"/>
        <end position="141"/>
    </location>
</feature>
<evidence type="ECO:0000256" key="2">
    <source>
        <dbReference type="ARBA" id="ARBA00022730"/>
    </source>
</evidence>
<dbReference type="InterPro" id="IPR036769">
    <property type="entry name" value="Ribosomal_uL11_C_sf"/>
</dbReference>
<dbReference type="GO" id="GO:0022625">
    <property type="term" value="C:cytosolic large ribosomal subunit"/>
    <property type="evidence" value="ECO:0007669"/>
    <property type="project" value="TreeGrafter"/>
</dbReference>
<gene>
    <name evidence="10" type="ORF">METZ01_LOCUS138111</name>
</gene>
<evidence type="ECO:0000256" key="7">
    <source>
        <dbReference type="SAM" id="MobiDB-lite"/>
    </source>
</evidence>
<dbReference type="InterPro" id="IPR020785">
    <property type="entry name" value="Ribosomal_uL11_CS"/>
</dbReference>
<evidence type="ECO:0000256" key="3">
    <source>
        <dbReference type="ARBA" id="ARBA00022884"/>
    </source>
</evidence>
<dbReference type="InterPro" id="IPR020783">
    <property type="entry name" value="Ribosomal_uL11_C"/>
</dbReference>
<dbReference type="FunFam" id="3.30.1550.10:FF:000005">
    <property type="entry name" value="50S ribosomal protein L11"/>
    <property type="match status" value="1"/>
</dbReference>
<dbReference type="Gene3D" id="3.30.1550.10">
    <property type="entry name" value="Ribosomal protein L11/L12, N-terminal domain"/>
    <property type="match status" value="1"/>
</dbReference>
<reference evidence="10" key="1">
    <citation type="submission" date="2018-05" db="EMBL/GenBank/DDBJ databases">
        <authorList>
            <person name="Lanie J.A."/>
            <person name="Ng W.-L."/>
            <person name="Kazmierczak K.M."/>
            <person name="Andrzejewski T.M."/>
            <person name="Davidsen T.M."/>
            <person name="Wayne K.J."/>
            <person name="Tettelin H."/>
            <person name="Glass J.I."/>
            <person name="Rusch D."/>
            <person name="Podicherti R."/>
            <person name="Tsui H.-C.T."/>
            <person name="Winkler M.E."/>
        </authorList>
    </citation>
    <scope>NUCLEOTIDE SEQUENCE</scope>
</reference>
<comment type="similarity">
    <text evidence="1">Belongs to the universal ribosomal protein uL11 family.</text>
</comment>
<proteinExistence type="inferred from homology"/>
<dbReference type="Pfam" id="PF00298">
    <property type="entry name" value="Ribosomal_L11"/>
    <property type="match status" value="1"/>
</dbReference>
<dbReference type="EMBL" id="UINC01020263">
    <property type="protein sequence ID" value="SVA85257.1"/>
    <property type="molecule type" value="Genomic_DNA"/>
</dbReference>
<dbReference type="GO" id="GO:0006412">
    <property type="term" value="P:translation"/>
    <property type="evidence" value="ECO:0007669"/>
    <property type="project" value="InterPro"/>
</dbReference>
<feature type="region of interest" description="Disordered" evidence="7">
    <location>
        <begin position="1"/>
        <end position="27"/>
    </location>
</feature>
<feature type="domain" description="Large ribosomal subunit protein uL11 N-terminal" evidence="9">
    <location>
        <begin position="10"/>
        <end position="68"/>
    </location>
</feature>
<keyword evidence="4" id="KW-0689">Ribosomal protein</keyword>
<dbReference type="SUPFAM" id="SSF54747">
    <property type="entry name" value="Ribosomal L11/L12e N-terminal domain"/>
    <property type="match status" value="1"/>
</dbReference>
<evidence type="ECO:0000259" key="8">
    <source>
        <dbReference type="Pfam" id="PF00298"/>
    </source>
</evidence>
<dbReference type="AlphaFoldDB" id="A0A381Z931"/>
<dbReference type="Pfam" id="PF03946">
    <property type="entry name" value="Ribosomal_L11_N"/>
    <property type="match status" value="1"/>
</dbReference>
<evidence type="ECO:0000256" key="6">
    <source>
        <dbReference type="ARBA" id="ARBA00040104"/>
    </source>
</evidence>
<dbReference type="GO" id="GO:0003735">
    <property type="term" value="F:structural constituent of ribosome"/>
    <property type="evidence" value="ECO:0007669"/>
    <property type="project" value="InterPro"/>
</dbReference>
<dbReference type="SMART" id="SM00649">
    <property type="entry name" value="RL11"/>
    <property type="match status" value="1"/>
</dbReference>
<dbReference type="GO" id="GO:0070180">
    <property type="term" value="F:large ribosomal subunit rRNA binding"/>
    <property type="evidence" value="ECO:0007669"/>
    <property type="project" value="TreeGrafter"/>
</dbReference>
<evidence type="ECO:0000259" key="9">
    <source>
        <dbReference type="Pfam" id="PF03946"/>
    </source>
</evidence>
<dbReference type="InterPro" id="IPR036796">
    <property type="entry name" value="Ribosomal_uL11_N_sf"/>
</dbReference>
<sequence>MAKKEVEGKLKLQVPAGQANPSPPVGPALGQRGLNIMDFCKSFNDKSKGEQPGVMLPVVVTYYTDKSFMMEIKLPPVSFFIKEALKIKKGSAEPGRDIINSISMSQCKKIAEKKLKDLNANTVEQGLKIIVGSAKSMGIEVTN</sequence>